<feature type="transmembrane region" description="Helical" evidence="8">
    <location>
        <begin position="189"/>
        <end position="212"/>
    </location>
</feature>
<feature type="transmembrane region" description="Helical" evidence="8">
    <location>
        <begin position="60"/>
        <end position="81"/>
    </location>
</feature>
<dbReference type="PROSITE" id="PS50893">
    <property type="entry name" value="ABC_TRANSPORTER_2"/>
    <property type="match status" value="1"/>
</dbReference>
<keyword evidence="3" id="KW-0547">Nucleotide-binding</keyword>
<organism evidence="11 12">
    <name type="scientific">Streptomyces cellostaticus</name>
    <dbReference type="NCBI Taxonomy" id="67285"/>
    <lineage>
        <taxon>Bacteria</taxon>
        <taxon>Bacillati</taxon>
        <taxon>Actinomycetota</taxon>
        <taxon>Actinomycetes</taxon>
        <taxon>Kitasatosporales</taxon>
        <taxon>Streptomycetaceae</taxon>
        <taxon>Streptomyces</taxon>
    </lineage>
</organism>
<name>A0A101N0M8_9ACTN</name>
<dbReference type="InterPro" id="IPR003439">
    <property type="entry name" value="ABC_transporter-like_ATP-bd"/>
</dbReference>
<feature type="domain" description="ABC transmembrane type-1" evidence="10">
    <location>
        <begin position="68"/>
        <end position="348"/>
    </location>
</feature>
<feature type="transmembrane region" description="Helical" evidence="8">
    <location>
        <begin position="289"/>
        <end position="313"/>
    </location>
</feature>
<dbReference type="InterPro" id="IPR036640">
    <property type="entry name" value="ABC1_TM_sf"/>
</dbReference>
<evidence type="ECO:0000256" key="6">
    <source>
        <dbReference type="ARBA" id="ARBA00023136"/>
    </source>
</evidence>
<dbReference type="InterPro" id="IPR003593">
    <property type="entry name" value="AAA+_ATPase"/>
</dbReference>
<dbReference type="AlphaFoldDB" id="A0A101N0M8"/>
<dbReference type="Pfam" id="PF00005">
    <property type="entry name" value="ABC_tran"/>
    <property type="match status" value="1"/>
</dbReference>
<evidence type="ECO:0000256" key="5">
    <source>
        <dbReference type="ARBA" id="ARBA00022989"/>
    </source>
</evidence>
<dbReference type="PANTHER" id="PTHR24221:SF646">
    <property type="entry name" value="HAEMOLYSIN SECRETION ATP-BINDING PROTEIN"/>
    <property type="match status" value="1"/>
</dbReference>
<dbReference type="Proteomes" id="UP000054241">
    <property type="component" value="Unassembled WGS sequence"/>
</dbReference>
<sequence length="626" mass="66193">MTDSSPAPKTPAASPQQVGYRPDAHAEDIATATWWRMAARLPHTLAAAVRLGWAADRPAMLWLGLCQLVVAISSAIALAALPGAMNHLFNGGDVAQRVTAAVPRLIVAAAATAVRAGADALAVYASTRLAPEVATEADLQILAAAPQVELEAYDRPGFTDRLQAAGKGAEATEDLIGDAQAMVSALAQLAAAACVLTVLHPLLLPLLLLAVVPKGAAAVTTARIQHRADFQNISDNHLRYLLRYYSTDRRTAAEVRAATMGGFLTSWYREITDRIKATHRAAAPHVLKVNLAGSALSGLMLSLTWAALGWLAATGRMNLAVAATAVVAVRTSTGALTSLVMAAARTFRTSLYLEDWQSFLRRAKALRATRGTTVIPAGAPAVIKATDATYTYPGADAPAVNSVSLTLRQGELIALVGENGSGKTTLSRLLTGLYLPTSGTVTWDGTDLADADPASVWSKVGLVPQDYTRWPMDLRANIHLGQPRASDDGPLLQAARAAGADSVIDKAPYGLDTLVASSNWGGTDLSGGQWQRIAVARAFYRDAAMLMLDEPTSAMDPRAEHLVIRRFKQLAAGKAAVFVTHNLDNARIADRIIVLDRGRIVESGTFDALLNAAGLFAELYKLAQDR</sequence>
<evidence type="ECO:0000256" key="2">
    <source>
        <dbReference type="ARBA" id="ARBA00022692"/>
    </source>
</evidence>
<dbReference type="Gene3D" id="3.40.50.300">
    <property type="entry name" value="P-loop containing nucleotide triphosphate hydrolases"/>
    <property type="match status" value="1"/>
</dbReference>
<dbReference type="GO" id="GO:0034040">
    <property type="term" value="F:ATPase-coupled lipid transmembrane transporter activity"/>
    <property type="evidence" value="ECO:0007669"/>
    <property type="project" value="TreeGrafter"/>
</dbReference>
<evidence type="ECO:0000256" key="4">
    <source>
        <dbReference type="ARBA" id="ARBA00022840"/>
    </source>
</evidence>
<dbReference type="STRING" id="67285.AQI88_41925"/>
<keyword evidence="2 8" id="KW-0812">Transmembrane</keyword>
<keyword evidence="6 8" id="KW-0472">Membrane</keyword>
<proteinExistence type="predicted"/>
<dbReference type="Gene3D" id="1.20.1560.10">
    <property type="entry name" value="ABC transporter type 1, transmembrane domain"/>
    <property type="match status" value="1"/>
</dbReference>
<dbReference type="PROSITE" id="PS50929">
    <property type="entry name" value="ABC_TM1F"/>
    <property type="match status" value="1"/>
</dbReference>
<evidence type="ECO:0000256" key="1">
    <source>
        <dbReference type="ARBA" id="ARBA00004651"/>
    </source>
</evidence>
<dbReference type="OrthoDB" id="9806127at2"/>
<keyword evidence="4 11" id="KW-0067">ATP-binding</keyword>
<keyword evidence="12" id="KW-1185">Reference proteome</keyword>
<comment type="subcellular location">
    <subcellularLocation>
        <location evidence="1">Cell membrane</location>
        <topology evidence="1">Multi-pass membrane protein</topology>
    </subcellularLocation>
</comment>
<keyword evidence="5 8" id="KW-1133">Transmembrane helix</keyword>
<dbReference type="SUPFAM" id="SSF52540">
    <property type="entry name" value="P-loop containing nucleoside triphosphate hydrolases"/>
    <property type="match status" value="1"/>
</dbReference>
<evidence type="ECO:0000256" key="7">
    <source>
        <dbReference type="SAM" id="MobiDB-lite"/>
    </source>
</evidence>
<evidence type="ECO:0000259" key="10">
    <source>
        <dbReference type="PROSITE" id="PS50929"/>
    </source>
</evidence>
<dbReference type="InterPro" id="IPR011527">
    <property type="entry name" value="ABC1_TM_dom"/>
</dbReference>
<protein>
    <submittedName>
        <fullName evidence="11">ABC transporter ATP-binding protein</fullName>
    </submittedName>
</protein>
<evidence type="ECO:0000313" key="11">
    <source>
        <dbReference type="EMBL" id="KUM84324.1"/>
    </source>
</evidence>
<feature type="region of interest" description="Disordered" evidence="7">
    <location>
        <begin position="1"/>
        <end position="22"/>
    </location>
</feature>
<comment type="caution">
    <text evidence="11">The sequence shown here is derived from an EMBL/GenBank/DDBJ whole genome shotgun (WGS) entry which is preliminary data.</text>
</comment>
<feature type="transmembrane region" description="Helical" evidence="8">
    <location>
        <begin position="319"/>
        <end position="344"/>
    </location>
</feature>
<dbReference type="GO" id="GO:0005524">
    <property type="term" value="F:ATP binding"/>
    <property type="evidence" value="ECO:0007669"/>
    <property type="project" value="UniProtKB-KW"/>
</dbReference>
<gene>
    <name evidence="11" type="ORF">AQI88_41925</name>
</gene>
<evidence type="ECO:0000256" key="8">
    <source>
        <dbReference type="SAM" id="Phobius"/>
    </source>
</evidence>
<dbReference type="GO" id="GO:0140359">
    <property type="term" value="F:ABC-type transporter activity"/>
    <property type="evidence" value="ECO:0007669"/>
    <property type="project" value="InterPro"/>
</dbReference>
<evidence type="ECO:0000259" key="9">
    <source>
        <dbReference type="PROSITE" id="PS50893"/>
    </source>
</evidence>
<dbReference type="SMART" id="SM00382">
    <property type="entry name" value="AAA"/>
    <property type="match status" value="1"/>
</dbReference>
<evidence type="ECO:0000256" key="3">
    <source>
        <dbReference type="ARBA" id="ARBA00022741"/>
    </source>
</evidence>
<dbReference type="EMBL" id="LMWL01000131">
    <property type="protein sequence ID" value="KUM84324.1"/>
    <property type="molecule type" value="Genomic_DNA"/>
</dbReference>
<dbReference type="InterPro" id="IPR017871">
    <property type="entry name" value="ABC_transporter-like_CS"/>
</dbReference>
<feature type="domain" description="ABC transporter" evidence="9">
    <location>
        <begin position="383"/>
        <end position="622"/>
    </location>
</feature>
<dbReference type="InterPro" id="IPR027417">
    <property type="entry name" value="P-loop_NTPase"/>
</dbReference>
<dbReference type="PANTHER" id="PTHR24221">
    <property type="entry name" value="ATP-BINDING CASSETTE SUB-FAMILY B"/>
    <property type="match status" value="1"/>
</dbReference>
<evidence type="ECO:0000313" key="12">
    <source>
        <dbReference type="Proteomes" id="UP000054241"/>
    </source>
</evidence>
<accession>A0A101N0M8</accession>
<dbReference type="GO" id="GO:0016887">
    <property type="term" value="F:ATP hydrolysis activity"/>
    <property type="evidence" value="ECO:0007669"/>
    <property type="project" value="InterPro"/>
</dbReference>
<feature type="compositionally biased region" description="Low complexity" evidence="7">
    <location>
        <begin position="1"/>
        <end position="15"/>
    </location>
</feature>
<dbReference type="SUPFAM" id="SSF90123">
    <property type="entry name" value="ABC transporter transmembrane region"/>
    <property type="match status" value="1"/>
</dbReference>
<dbReference type="InterPro" id="IPR039421">
    <property type="entry name" value="Type_1_exporter"/>
</dbReference>
<reference evidence="11 12" key="1">
    <citation type="submission" date="2015-10" db="EMBL/GenBank/DDBJ databases">
        <title>Draft genome sequence of Streptomyces cellostaticus DSM 40189, type strain for the species Streptomyces cellostaticus.</title>
        <authorList>
            <person name="Ruckert C."/>
            <person name="Winkler A."/>
            <person name="Kalinowski J."/>
            <person name="Kampfer P."/>
            <person name="Glaeser S."/>
        </authorList>
    </citation>
    <scope>NUCLEOTIDE SEQUENCE [LARGE SCALE GENOMIC DNA]</scope>
    <source>
        <strain evidence="11 12">DSM 40189</strain>
    </source>
</reference>
<dbReference type="GO" id="GO:0005886">
    <property type="term" value="C:plasma membrane"/>
    <property type="evidence" value="ECO:0007669"/>
    <property type="project" value="UniProtKB-SubCell"/>
</dbReference>
<dbReference type="PROSITE" id="PS00211">
    <property type="entry name" value="ABC_TRANSPORTER_1"/>
    <property type="match status" value="1"/>
</dbReference>